<dbReference type="InterPro" id="IPR000866">
    <property type="entry name" value="AhpC/TSA"/>
</dbReference>
<dbReference type="InterPro" id="IPR013766">
    <property type="entry name" value="Thioredoxin_domain"/>
</dbReference>
<proteinExistence type="predicted"/>
<dbReference type="PROSITE" id="PS51352">
    <property type="entry name" value="THIOREDOXIN_2"/>
    <property type="match status" value="1"/>
</dbReference>
<dbReference type="PANTHER" id="PTHR10681">
    <property type="entry name" value="THIOREDOXIN PEROXIDASE"/>
    <property type="match status" value="1"/>
</dbReference>
<dbReference type="InterPro" id="IPR050217">
    <property type="entry name" value="Peroxiredoxin"/>
</dbReference>
<sequence>MCNSMKSLMKEYNTPERQGPLNIGDKLPAFCKKAVVPGENGYEVISIDQQFAAAKEKWLVLFWWPKDFTFVCPTEIIAFNAATGHFQERSCLVMGASTDTEHVHLAWLAHHPGLKALRIPLLADTSKSLATDMGILDKAEKVAYRATYIIDPAGVIRWLSIHDMQVGRNVEEVLRVLDALQTTDLTPCGWKPGEQTLTAQLTAAGVQ</sequence>
<comment type="caution">
    <text evidence="11">The sequence shown here is derived from an EMBL/GenBank/DDBJ whole genome shotgun (WGS) entry which is preliminary data.</text>
</comment>
<comment type="subunit">
    <text evidence="1">Homodimer; disulfide-linked, upon oxidation. 5 homodimers assemble to form a ring-like decamer.</text>
</comment>
<name>A0ABT3IP80_9BACT</name>
<dbReference type="PIRSF" id="PIRSF000239">
    <property type="entry name" value="AHPC"/>
    <property type="match status" value="1"/>
</dbReference>
<dbReference type="EC" id="1.11.1.26" evidence="2"/>
<dbReference type="CDD" id="cd03015">
    <property type="entry name" value="PRX_Typ2cys"/>
    <property type="match status" value="1"/>
</dbReference>
<protein>
    <recommendedName>
        <fullName evidence="3">Alkyl hydroperoxide reductase C</fullName>
        <ecNumber evidence="2">1.11.1.26</ecNumber>
    </recommendedName>
    <alternativeName>
        <fullName evidence="8">Peroxiredoxin</fullName>
    </alternativeName>
</protein>
<dbReference type="InterPro" id="IPR036249">
    <property type="entry name" value="Thioredoxin-like_sf"/>
</dbReference>
<dbReference type="Proteomes" id="UP001207742">
    <property type="component" value="Unassembled WGS sequence"/>
</dbReference>
<feature type="domain" description="Thioredoxin" evidence="10">
    <location>
        <begin position="21"/>
        <end position="182"/>
    </location>
</feature>
<keyword evidence="5" id="KW-0049">Antioxidant</keyword>
<evidence type="ECO:0000256" key="1">
    <source>
        <dbReference type="ARBA" id="ARBA00011654"/>
    </source>
</evidence>
<evidence type="ECO:0000259" key="10">
    <source>
        <dbReference type="PROSITE" id="PS51352"/>
    </source>
</evidence>
<comment type="catalytic activity">
    <reaction evidence="9">
        <text>a hydroperoxide + NADH + H(+) = an alcohol + NAD(+) + H2O</text>
        <dbReference type="Rhea" id="RHEA:62628"/>
        <dbReference type="ChEBI" id="CHEBI:15377"/>
        <dbReference type="ChEBI" id="CHEBI:15378"/>
        <dbReference type="ChEBI" id="CHEBI:30879"/>
        <dbReference type="ChEBI" id="CHEBI:35924"/>
        <dbReference type="ChEBI" id="CHEBI:57540"/>
        <dbReference type="ChEBI" id="CHEBI:57945"/>
        <dbReference type="EC" id="1.11.1.26"/>
    </reaction>
</comment>
<organism evidence="11 12">
    <name type="scientific">Chitinophaga nivalis</name>
    <dbReference type="NCBI Taxonomy" id="2991709"/>
    <lineage>
        <taxon>Bacteria</taxon>
        <taxon>Pseudomonadati</taxon>
        <taxon>Bacteroidota</taxon>
        <taxon>Chitinophagia</taxon>
        <taxon>Chitinophagales</taxon>
        <taxon>Chitinophagaceae</taxon>
        <taxon>Chitinophaga</taxon>
    </lineage>
</organism>
<dbReference type="EMBL" id="JAPDNS010000002">
    <property type="protein sequence ID" value="MCW3485778.1"/>
    <property type="molecule type" value="Genomic_DNA"/>
</dbReference>
<dbReference type="PANTHER" id="PTHR10681:SF121">
    <property type="entry name" value="ALKYL HYDROPEROXIDE REDUCTASE C"/>
    <property type="match status" value="1"/>
</dbReference>
<evidence type="ECO:0000256" key="5">
    <source>
        <dbReference type="ARBA" id="ARBA00022862"/>
    </source>
</evidence>
<evidence type="ECO:0000256" key="2">
    <source>
        <dbReference type="ARBA" id="ARBA00013021"/>
    </source>
</evidence>
<keyword evidence="7" id="KW-0676">Redox-active center</keyword>
<reference evidence="11 12" key="1">
    <citation type="submission" date="2022-10" db="EMBL/GenBank/DDBJ databases">
        <title>Chitinophaga nivalis PC15 sp. nov., isolated from Pyeongchang county, South Korea.</title>
        <authorList>
            <person name="Trinh H.N."/>
        </authorList>
    </citation>
    <scope>NUCLEOTIDE SEQUENCE [LARGE SCALE GENOMIC DNA]</scope>
    <source>
        <strain evidence="11 12">PC14</strain>
    </source>
</reference>
<evidence type="ECO:0000313" key="11">
    <source>
        <dbReference type="EMBL" id="MCW3485778.1"/>
    </source>
</evidence>
<dbReference type="RefSeq" id="WP_264732560.1">
    <property type="nucleotide sequence ID" value="NZ_JAPDNR010000001.1"/>
</dbReference>
<evidence type="ECO:0000256" key="3">
    <source>
        <dbReference type="ARBA" id="ARBA00017462"/>
    </source>
</evidence>
<evidence type="ECO:0000256" key="9">
    <source>
        <dbReference type="ARBA" id="ARBA00047572"/>
    </source>
</evidence>
<evidence type="ECO:0000313" key="12">
    <source>
        <dbReference type="Proteomes" id="UP001207742"/>
    </source>
</evidence>
<accession>A0ABT3IP80</accession>
<dbReference type="Gene3D" id="3.40.30.10">
    <property type="entry name" value="Glutaredoxin"/>
    <property type="match status" value="1"/>
</dbReference>
<evidence type="ECO:0000256" key="8">
    <source>
        <dbReference type="ARBA" id="ARBA00032077"/>
    </source>
</evidence>
<keyword evidence="12" id="KW-1185">Reference proteome</keyword>
<dbReference type="SUPFAM" id="SSF52833">
    <property type="entry name" value="Thioredoxin-like"/>
    <property type="match status" value="1"/>
</dbReference>
<evidence type="ECO:0000256" key="6">
    <source>
        <dbReference type="ARBA" id="ARBA00023002"/>
    </source>
</evidence>
<gene>
    <name evidence="11" type="ORF">OL497_17870</name>
</gene>
<dbReference type="InterPro" id="IPR024706">
    <property type="entry name" value="Peroxiredoxin_AhpC-typ"/>
</dbReference>
<keyword evidence="4" id="KW-0575">Peroxidase</keyword>
<keyword evidence="6" id="KW-0560">Oxidoreductase</keyword>
<evidence type="ECO:0000256" key="4">
    <source>
        <dbReference type="ARBA" id="ARBA00022559"/>
    </source>
</evidence>
<dbReference type="Pfam" id="PF00578">
    <property type="entry name" value="AhpC-TSA"/>
    <property type="match status" value="1"/>
</dbReference>
<evidence type="ECO:0000256" key="7">
    <source>
        <dbReference type="ARBA" id="ARBA00023284"/>
    </source>
</evidence>